<proteinExistence type="inferred from homology"/>
<keyword evidence="6 13" id="KW-0472">Membrane</keyword>
<evidence type="ECO:0000256" key="7">
    <source>
        <dbReference type="ARBA" id="ARBA00023186"/>
    </source>
</evidence>
<organism evidence="15 16">
    <name type="scientific">Alkalimarinus alittae</name>
    <dbReference type="NCBI Taxonomy" id="2961619"/>
    <lineage>
        <taxon>Bacteria</taxon>
        <taxon>Pseudomonadati</taxon>
        <taxon>Pseudomonadota</taxon>
        <taxon>Gammaproteobacteria</taxon>
        <taxon>Alteromonadales</taxon>
        <taxon>Alteromonadaceae</taxon>
        <taxon>Alkalimarinus</taxon>
    </lineage>
</organism>
<evidence type="ECO:0000256" key="4">
    <source>
        <dbReference type="ARBA" id="ARBA00022692"/>
    </source>
</evidence>
<evidence type="ECO:0000256" key="12">
    <source>
        <dbReference type="SAM" id="Coils"/>
    </source>
</evidence>
<accession>A0ABY6MXV9</accession>
<evidence type="ECO:0000313" key="16">
    <source>
        <dbReference type="Proteomes" id="UP001163739"/>
    </source>
</evidence>
<comment type="similarity">
    <text evidence="8">Belongs to the PpiD chaperone family.</text>
</comment>
<dbReference type="PROSITE" id="PS01096">
    <property type="entry name" value="PPIC_PPIASE_1"/>
    <property type="match status" value="1"/>
</dbReference>
<dbReference type="InterPro" id="IPR052029">
    <property type="entry name" value="PpiD_chaperone"/>
</dbReference>
<keyword evidence="2" id="KW-1003">Cell membrane</keyword>
<sequence>MLQDIRDNAQSTVAKVIVGLIVLTFALFGVDSIVGGFGGEPEVAVVNGNDIKETDFLRAVDIKKRQILGQMGEDADPALIDDQKLKQSVLEGLIDQEILLQDAIGLGVYISDQSINSLITGINQFKVDGQFDNDLFLASIRNFGMTTQTFKESIKKEVLISQPRNAIISTSFILDDEFNRVIEIDRQTRNYSLAKFDQSDYIDAVNVDENEIEAFYESHKQDYATIESVDVEYLQLEKNALLEKVEVTQEELQKAFEREVEAFEGLEERNASHILIEINDDVSDAQAKALAEKLSARIAEGESFEALAKEFSDDIGSAAQGGSLGFASKGAYLPAFDDALFALSEGSVSKPVLTEYGYHLIKLEDVQMQPIPTFEEMRFSIEADIKAEKVEALYVELSERLADLSYASSDLREPADELGLDINTAEKVSALSIEGLFGNPKVQKSLFSADVIKDGNNSELIEINSEAVVVVRAANHYPASQKGLSEVRDEIVAELKRKKATDEAISAANKATEAYLSGNEDTAGLAWESFKDIKRNDFEVNPELIKFIFSMPAATDADKSVSGIDIDGDYFVVKLDSVNVPNVDDVKAAERQAIRRVIGGGLGNAEYQVFQTALRAKAEIEKI</sequence>
<keyword evidence="12" id="KW-0175">Coiled coil</keyword>
<dbReference type="Gene3D" id="1.10.4030.10">
    <property type="entry name" value="Porin chaperone SurA, peptide-binding domain"/>
    <property type="match status" value="1"/>
</dbReference>
<dbReference type="Pfam" id="PF13616">
    <property type="entry name" value="Rotamase_3"/>
    <property type="match status" value="1"/>
</dbReference>
<comment type="subcellular location">
    <subcellularLocation>
        <location evidence="1">Cell inner membrane</location>
        <topology evidence="1">Single-pass type II membrane protein</topology>
        <orientation evidence="1">Periplasmic side</orientation>
    </subcellularLocation>
</comment>
<feature type="transmembrane region" description="Helical" evidence="13">
    <location>
        <begin position="12"/>
        <end position="30"/>
    </location>
</feature>
<evidence type="ECO:0000256" key="13">
    <source>
        <dbReference type="SAM" id="Phobius"/>
    </source>
</evidence>
<evidence type="ECO:0000259" key="14">
    <source>
        <dbReference type="PROSITE" id="PS50198"/>
    </source>
</evidence>
<keyword evidence="11" id="KW-0413">Isomerase</keyword>
<dbReference type="InterPro" id="IPR000297">
    <property type="entry name" value="PPIase_PpiC"/>
</dbReference>
<dbReference type="PANTHER" id="PTHR47529">
    <property type="entry name" value="PEPTIDYL-PROLYL CIS-TRANS ISOMERASE D"/>
    <property type="match status" value="1"/>
</dbReference>
<evidence type="ECO:0000256" key="10">
    <source>
        <dbReference type="ARBA" id="ARBA00042775"/>
    </source>
</evidence>
<evidence type="ECO:0000256" key="8">
    <source>
        <dbReference type="ARBA" id="ARBA00038408"/>
    </source>
</evidence>
<dbReference type="Gene3D" id="3.10.50.40">
    <property type="match status" value="1"/>
</dbReference>
<name>A0ABY6MXV9_9ALTE</name>
<reference evidence="15" key="1">
    <citation type="submission" date="2022-06" db="EMBL/GenBank/DDBJ databases">
        <title>Alkalimarinus sp. nov., isolated from gut of a Alitta virens.</title>
        <authorList>
            <person name="Yang A.I."/>
            <person name="Shin N.-R."/>
        </authorList>
    </citation>
    <scope>NUCLEOTIDE SEQUENCE</scope>
    <source>
        <strain evidence="15">A2M4</strain>
    </source>
</reference>
<dbReference type="InterPro" id="IPR023058">
    <property type="entry name" value="PPIase_PpiC_CS"/>
</dbReference>
<keyword evidence="16" id="KW-1185">Reference proteome</keyword>
<evidence type="ECO:0000256" key="2">
    <source>
        <dbReference type="ARBA" id="ARBA00022475"/>
    </source>
</evidence>
<dbReference type="SUPFAM" id="SSF109998">
    <property type="entry name" value="Triger factor/SurA peptide-binding domain-like"/>
    <property type="match status" value="1"/>
</dbReference>
<evidence type="ECO:0000256" key="9">
    <source>
        <dbReference type="ARBA" id="ARBA00040743"/>
    </source>
</evidence>
<feature type="domain" description="PpiC" evidence="14">
    <location>
        <begin position="266"/>
        <end position="365"/>
    </location>
</feature>
<keyword evidence="7" id="KW-0143">Chaperone</keyword>
<evidence type="ECO:0000256" key="1">
    <source>
        <dbReference type="ARBA" id="ARBA00004382"/>
    </source>
</evidence>
<dbReference type="RefSeq" id="WP_265046159.1">
    <property type="nucleotide sequence ID" value="NZ_CP100390.1"/>
</dbReference>
<dbReference type="PANTHER" id="PTHR47529:SF1">
    <property type="entry name" value="PERIPLASMIC CHAPERONE PPID"/>
    <property type="match status" value="1"/>
</dbReference>
<keyword evidence="5 13" id="KW-1133">Transmembrane helix</keyword>
<evidence type="ECO:0000256" key="6">
    <source>
        <dbReference type="ARBA" id="ARBA00023136"/>
    </source>
</evidence>
<evidence type="ECO:0000313" key="15">
    <source>
        <dbReference type="EMBL" id="UZE94666.1"/>
    </source>
</evidence>
<feature type="coiled-coil region" evidence="12">
    <location>
        <begin position="231"/>
        <end position="269"/>
    </location>
</feature>
<keyword evidence="4 13" id="KW-0812">Transmembrane</keyword>
<gene>
    <name evidence="15" type="ORF">NKI27_11270</name>
</gene>
<protein>
    <recommendedName>
        <fullName evidence="9">Periplasmic chaperone PpiD</fullName>
    </recommendedName>
    <alternativeName>
        <fullName evidence="10">Periplasmic folding chaperone</fullName>
    </alternativeName>
</protein>
<dbReference type="Proteomes" id="UP001163739">
    <property type="component" value="Chromosome"/>
</dbReference>
<dbReference type="InterPro" id="IPR027304">
    <property type="entry name" value="Trigger_fact/SurA_dom_sf"/>
</dbReference>
<dbReference type="Pfam" id="PF13624">
    <property type="entry name" value="SurA_N_3"/>
    <property type="match status" value="1"/>
</dbReference>
<keyword evidence="3" id="KW-0997">Cell inner membrane</keyword>
<evidence type="ECO:0000256" key="11">
    <source>
        <dbReference type="PROSITE-ProRule" id="PRU00278"/>
    </source>
</evidence>
<dbReference type="PROSITE" id="PS50198">
    <property type="entry name" value="PPIC_PPIASE_2"/>
    <property type="match status" value="1"/>
</dbReference>
<evidence type="ECO:0000256" key="3">
    <source>
        <dbReference type="ARBA" id="ARBA00022519"/>
    </source>
</evidence>
<dbReference type="EMBL" id="CP100390">
    <property type="protein sequence ID" value="UZE94666.1"/>
    <property type="molecule type" value="Genomic_DNA"/>
</dbReference>
<keyword evidence="11" id="KW-0697">Rotamase</keyword>
<evidence type="ECO:0000256" key="5">
    <source>
        <dbReference type="ARBA" id="ARBA00022989"/>
    </source>
</evidence>
<dbReference type="SUPFAM" id="SSF54534">
    <property type="entry name" value="FKBP-like"/>
    <property type="match status" value="1"/>
</dbReference>
<dbReference type="InterPro" id="IPR046357">
    <property type="entry name" value="PPIase_dom_sf"/>
</dbReference>